<dbReference type="EMBL" id="MFCV01000049">
    <property type="protein sequence ID" value="OGE29968.1"/>
    <property type="molecule type" value="Genomic_DNA"/>
</dbReference>
<name>A0A1F5JN45_9BACT</name>
<sequence>MLKLPPQWNNLDLIDRKIIIAMVFDGSTEVARENLRLSKEEFKLHWKALEEPYKIFIQSLSQQSLKILRGWVATPCVDKRG</sequence>
<evidence type="ECO:0000313" key="1">
    <source>
        <dbReference type="EMBL" id="OGE29968.1"/>
    </source>
</evidence>
<evidence type="ECO:0000313" key="2">
    <source>
        <dbReference type="Proteomes" id="UP000176902"/>
    </source>
</evidence>
<comment type="caution">
    <text evidence="1">The sequence shown here is derived from an EMBL/GenBank/DDBJ whole genome shotgun (WGS) entry which is preliminary data.</text>
</comment>
<protein>
    <submittedName>
        <fullName evidence="1">Uncharacterized protein</fullName>
    </submittedName>
</protein>
<accession>A0A1F5JN45</accession>
<organism evidence="1 2">
    <name type="scientific">Candidatus Daviesbacteria bacterium RIFCSPHIGHO2_02_FULL_36_13</name>
    <dbReference type="NCBI Taxonomy" id="1797768"/>
    <lineage>
        <taxon>Bacteria</taxon>
        <taxon>Candidatus Daviesiibacteriota</taxon>
    </lineage>
</organism>
<proteinExistence type="predicted"/>
<dbReference type="AlphaFoldDB" id="A0A1F5JN45"/>
<reference evidence="1 2" key="1">
    <citation type="journal article" date="2016" name="Nat. Commun.">
        <title>Thousands of microbial genomes shed light on interconnected biogeochemical processes in an aquifer system.</title>
        <authorList>
            <person name="Anantharaman K."/>
            <person name="Brown C.T."/>
            <person name="Hug L.A."/>
            <person name="Sharon I."/>
            <person name="Castelle C.J."/>
            <person name="Probst A.J."/>
            <person name="Thomas B.C."/>
            <person name="Singh A."/>
            <person name="Wilkins M.J."/>
            <person name="Karaoz U."/>
            <person name="Brodie E.L."/>
            <person name="Williams K.H."/>
            <person name="Hubbard S.S."/>
            <person name="Banfield J.F."/>
        </authorList>
    </citation>
    <scope>NUCLEOTIDE SEQUENCE [LARGE SCALE GENOMIC DNA]</scope>
</reference>
<dbReference type="Proteomes" id="UP000176902">
    <property type="component" value="Unassembled WGS sequence"/>
</dbReference>
<gene>
    <name evidence="1" type="ORF">A3C59_02515</name>
</gene>
<dbReference type="STRING" id="1797768.A3C59_02515"/>